<dbReference type="InterPro" id="IPR036890">
    <property type="entry name" value="HATPase_C_sf"/>
</dbReference>
<dbReference type="OrthoDB" id="9809766at2"/>
<keyword evidence="9" id="KW-0902">Two-component regulatory system</keyword>
<keyword evidence="8 11" id="KW-1133">Transmembrane helix</keyword>
<dbReference type="Pfam" id="PF00672">
    <property type="entry name" value="HAMP"/>
    <property type="match status" value="1"/>
</dbReference>
<dbReference type="SMART" id="SM00387">
    <property type="entry name" value="HATPase_c"/>
    <property type="match status" value="1"/>
</dbReference>
<evidence type="ECO:0000259" key="12">
    <source>
        <dbReference type="PROSITE" id="PS50109"/>
    </source>
</evidence>
<dbReference type="InterPro" id="IPR050428">
    <property type="entry name" value="TCS_sensor_his_kinase"/>
</dbReference>
<evidence type="ECO:0000256" key="7">
    <source>
        <dbReference type="ARBA" id="ARBA00022777"/>
    </source>
</evidence>
<dbReference type="SUPFAM" id="SSF47384">
    <property type="entry name" value="Homodimeric domain of signal transducing histidine kinase"/>
    <property type="match status" value="1"/>
</dbReference>
<dbReference type="RefSeq" id="WP_100918700.1">
    <property type="nucleotide sequence ID" value="NZ_CP020370.1"/>
</dbReference>
<feature type="transmembrane region" description="Helical" evidence="11">
    <location>
        <begin position="178"/>
        <end position="201"/>
    </location>
</feature>
<dbReference type="Gene3D" id="6.10.340.10">
    <property type="match status" value="1"/>
</dbReference>
<keyword evidence="7 14" id="KW-0418">Kinase</keyword>
<evidence type="ECO:0000256" key="5">
    <source>
        <dbReference type="ARBA" id="ARBA00022679"/>
    </source>
</evidence>
<comment type="subcellular location">
    <subcellularLocation>
        <location evidence="2">Membrane</location>
    </subcellularLocation>
</comment>
<accession>A0A2K8U5R5</accession>
<evidence type="ECO:0000256" key="6">
    <source>
        <dbReference type="ARBA" id="ARBA00022692"/>
    </source>
</evidence>
<dbReference type="EMBL" id="CP020370">
    <property type="protein sequence ID" value="AUB80920.1"/>
    <property type="molecule type" value="Genomic_DNA"/>
</dbReference>
<name>A0A2K8U5R5_9GAMM</name>
<dbReference type="GO" id="GO:0005886">
    <property type="term" value="C:plasma membrane"/>
    <property type="evidence" value="ECO:0007669"/>
    <property type="project" value="TreeGrafter"/>
</dbReference>
<organism evidence="14 15">
    <name type="scientific">Candidatus Thiodictyon syntrophicum</name>
    <dbReference type="NCBI Taxonomy" id="1166950"/>
    <lineage>
        <taxon>Bacteria</taxon>
        <taxon>Pseudomonadati</taxon>
        <taxon>Pseudomonadota</taxon>
        <taxon>Gammaproteobacteria</taxon>
        <taxon>Chromatiales</taxon>
        <taxon>Chromatiaceae</taxon>
        <taxon>Thiodictyon</taxon>
    </lineage>
</organism>
<keyword evidence="6 11" id="KW-0812">Transmembrane</keyword>
<evidence type="ECO:0000259" key="13">
    <source>
        <dbReference type="PROSITE" id="PS50885"/>
    </source>
</evidence>
<protein>
    <recommendedName>
        <fullName evidence="3">histidine kinase</fullName>
        <ecNumber evidence="3">2.7.13.3</ecNumber>
    </recommendedName>
</protein>
<keyword evidence="4" id="KW-0597">Phosphoprotein</keyword>
<evidence type="ECO:0000256" key="8">
    <source>
        <dbReference type="ARBA" id="ARBA00022989"/>
    </source>
</evidence>
<dbReference type="Proteomes" id="UP000232638">
    <property type="component" value="Chromosome"/>
</dbReference>
<dbReference type="InterPro" id="IPR005467">
    <property type="entry name" value="His_kinase_dom"/>
</dbReference>
<dbReference type="PANTHER" id="PTHR45436">
    <property type="entry name" value="SENSOR HISTIDINE KINASE YKOH"/>
    <property type="match status" value="1"/>
</dbReference>
<feature type="domain" description="Histidine kinase" evidence="12">
    <location>
        <begin position="264"/>
        <end position="477"/>
    </location>
</feature>
<dbReference type="InterPro" id="IPR003594">
    <property type="entry name" value="HATPase_dom"/>
</dbReference>
<dbReference type="AlphaFoldDB" id="A0A2K8U5R5"/>
<reference evidence="14 15" key="1">
    <citation type="submission" date="2017-03" db="EMBL/GenBank/DDBJ databases">
        <title>Complete genome sequence of Candidatus 'Thiodictyon syntrophicum' sp. nov. strain Cad16T, a photolithoautotroph purple sulfur bacterium isolated from an alpine meromictic lake.</title>
        <authorList>
            <person name="Luedin S.M."/>
            <person name="Pothier J.F."/>
            <person name="Danza F."/>
            <person name="Storelli N."/>
            <person name="Wittwer M."/>
            <person name="Tonolla M."/>
        </authorList>
    </citation>
    <scope>NUCLEOTIDE SEQUENCE [LARGE SCALE GENOMIC DNA]</scope>
    <source>
        <strain evidence="14 15">Cad16T</strain>
    </source>
</reference>
<keyword evidence="10 11" id="KW-0472">Membrane</keyword>
<dbReference type="InterPro" id="IPR036097">
    <property type="entry name" value="HisK_dim/P_sf"/>
</dbReference>
<dbReference type="PANTHER" id="PTHR45436:SF8">
    <property type="entry name" value="HISTIDINE KINASE"/>
    <property type="match status" value="1"/>
</dbReference>
<keyword evidence="5" id="KW-0808">Transferase</keyword>
<evidence type="ECO:0000256" key="2">
    <source>
        <dbReference type="ARBA" id="ARBA00004370"/>
    </source>
</evidence>
<dbReference type="Pfam" id="PF00512">
    <property type="entry name" value="HisKA"/>
    <property type="match status" value="1"/>
</dbReference>
<dbReference type="InterPro" id="IPR003661">
    <property type="entry name" value="HisK_dim/P_dom"/>
</dbReference>
<proteinExistence type="predicted"/>
<feature type="domain" description="HAMP" evidence="13">
    <location>
        <begin position="203"/>
        <end position="256"/>
    </location>
</feature>
<dbReference type="InterPro" id="IPR003660">
    <property type="entry name" value="HAMP_dom"/>
</dbReference>
<dbReference type="PRINTS" id="PR00344">
    <property type="entry name" value="BCTRLSENSOR"/>
</dbReference>
<evidence type="ECO:0000313" key="15">
    <source>
        <dbReference type="Proteomes" id="UP000232638"/>
    </source>
</evidence>
<dbReference type="EC" id="2.7.13.3" evidence="3"/>
<gene>
    <name evidence="14" type="ORF">THSYN_08125</name>
</gene>
<dbReference type="PROSITE" id="PS50885">
    <property type="entry name" value="HAMP"/>
    <property type="match status" value="1"/>
</dbReference>
<evidence type="ECO:0000313" key="14">
    <source>
        <dbReference type="EMBL" id="AUB80920.1"/>
    </source>
</evidence>
<evidence type="ECO:0000256" key="1">
    <source>
        <dbReference type="ARBA" id="ARBA00000085"/>
    </source>
</evidence>
<dbReference type="InterPro" id="IPR004358">
    <property type="entry name" value="Sig_transdc_His_kin-like_C"/>
</dbReference>
<dbReference type="SMART" id="SM00304">
    <property type="entry name" value="HAMP"/>
    <property type="match status" value="1"/>
</dbReference>
<comment type="catalytic activity">
    <reaction evidence="1">
        <text>ATP + protein L-histidine = ADP + protein N-phospho-L-histidine.</text>
        <dbReference type="EC" id="2.7.13.3"/>
    </reaction>
</comment>
<evidence type="ECO:0000256" key="3">
    <source>
        <dbReference type="ARBA" id="ARBA00012438"/>
    </source>
</evidence>
<dbReference type="Gene3D" id="1.10.287.130">
    <property type="match status" value="1"/>
</dbReference>
<evidence type="ECO:0000256" key="11">
    <source>
        <dbReference type="SAM" id="Phobius"/>
    </source>
</evidence>
<evidence type="ECO:0000256" key="4">
    <source>
        <dbReference type="ARBA" id="ARBA00022553"/>
    </source>
</evidence>
<sequence length="482" mass="53118">MIPPPLTPTDAGRRRHDPWARTAKVLKSSSFRITLFYMLMLSASVAVLLGFIYWSTAGFMDRQTDATIGAEIQGLAEQYRQRGLPGLSTVIRERFAQDPTGAAVYLLADQAFTPLVGNLDRWPAGLPDANGWMHFRLRERGPDHAEEHAARGQVFRLHGDLLLLVGRDVRDLERTRHLILDALTWGLALTAALALLGGWIVSHRVLRRLEAINQTSREIMEGDLSRRIPMRGSGDDFDQLAAGLNTMLARIESLMAGVRQVSDNIAHDLRTPLTRLRTKLELLRAELGEDHPAGAAAQETIADAEELLTTFNALLRIARIESGGRRAAFAPVDLVPLLADLAELYEPVAAERGQQLDLQAPADAWVIGDRDLLFQALGNLVDNAVKYTPEGGRVRLLLRDTEHAVIIEVADNGPGIPASLHTEVFRRFYRADHSRSTPGSGLGLSLVQAVIQLHGADIELTDNRPGLRVRVQLERTAAPEPE</sequence>
<keyword evidence="15" id="KW-1185">Reference proteome</keyword>
<dbReference type="CDD" id="cd00082">
    <property type="entry name" value="HisKA"/>
    <property type="match status" value="1"/>
</dbReference>
<dbReference type="SUPFAM" id="SSF158472">
    <property type="entry name" value="HAMP domain-like"/>
    <property type="match status" value="1"/>
</dbReference>
<dbReference type="Pfam" id="PF02518">
    <property type="entry name" value="HATPase_c"/>
    <property type="match status" value="1"/>
</dbReference>
<dbReference type="Gene3D" id="3.30.565.10">
    <property type="entry name" value="Histidine kinase-like ATPase, C-terminal domain"/>
    <property type="match status" value="1"/>
</dbReference>
<dbReference type="GO" id="GO:0000155">
    <property type="term" value="F:phosphorelay sensor kinase activity"/>
    <property type="evidence" value="ECO:0007669"/>
    <property type="project" value="InterPro"/>
</dbReference>
<dbReference type="KEGG" id="tsy:THSYN_08125"/>
<dbReference type="CDD" id="cd06225">
    <property type="entry name" value="HAMP"/>
    <property type="match status" value="1"/>
</dbReference>
<evidence type="ECO:0000256" key="9">
    <source>
        <dbReference type="ARBA" id="ARBA00023012"/>
    </source>
</evidence>
<evidence type="ECO:0000256" key="10">
    <source>
        <dbReference type="ARBA" id="ARBA00023136"/>
    </source>
</evidence>
<dbReference type="SUPFAM" id="SSF55874">
    <property type="entry name" value="ATPase domain of HSP90 chaperone/DNA topoisomerase II/histidine kinase"/>
    <property type="match status" value="1"/>
</dbReference>
<dbReference type="PROSITE" id="PS50109">
    <property type="entry name" value="HIS_KIN"/>
    <property type="match status" value="1"/>
</dbReference>
<feature type="transmembrane region" description="Helical" evidence="11">
    <location>
        <begin position="35"/>
        <end position="54"/>
    </location>
</feature>
<dbReference type="SMART" id="SM00388">
    <property type="entry name" value="HisKA"/>
    <property type="match status" value="1"/>
</dbReference>